<evidence type="ECO:0000256" key="2">
    <source>
        <dbReference type="ARBA" id="ARBA00022679"/>
    </source>
</evidence>
<geneLocation type="plasmid" evidence="3 4">
    <name>pROLI127</name>
</geneLocation>
<proteinExistence type="predicted"/>
<dbReference type="EMBL" id="CP143424">
    <property type="protein sequence ID" value="WVX51516.1"/>
    <property type="molecule type" value="Genomic_DNA"/>
</dbReference>
<organism evidence="3 4">
    <name type="scientific">Roseobacter fucihabitans</name>
    <dbReference type="NCBI Taxonomy" id="1537242"/>
    <lineage>
        <taxon>Bacteria</taxon>
        <taxon>Pseudomonadati</taxon>
        <taxon>Pseudomonadota</taxon>
        <taxon>Alphaproteobacteria</taxon>
        <taxon>Rhodobacterales</taxon>
        <taxon>Roseobacteraceae</taxon>
        <taxon>Roseobacter</taxon>
    </lineage>
</organism>
<dbReference type="PANTHER" id="PTHR34136:SF1">
    <property type="entry name" value="UDP-N-ACETYL-D-MANNOSAMINURONIC ACID TRANSFERASE"/>
    <property type="match status" value="1"/>
</dbReference>
<dbReference type="EC" id="2.4.1.187" evidence="3"/>
<gene>
    <name evidence="3" type="primary">tagA</name>
    <name evidence="3" type="ORF">ROLI_046180</name>
</gene>
<evidence type="ECO:0000313" key="4">
    <source>
        <dbReference type="Proteomes" id="UP001318682"/>
    </source>
</evidence>
<dbReference type="NCBIfam" id="TIGR00696">
    <property type="entry name" value="wecG_tagA_cpsF"/>
    <property type="match status" value="1"/>
</dbReference>
<keyword evidence="3" id="KW-0614">Plasmid</keyword>
<dbReference type="Pfam" id="PF03808">
    <property type="entry name" value="Glyco_tran_WecG"/>
    <property type="match status" value="1"/>
</dbReference>
<sequence length="256" mass="27315">MIWSKEEAGAAGVVVTVADRAALLADLRARFETGVGFSVATLNLDHVVKLKRDAQFRAAYLRQTHVTADGNPIVWFCRLAGQGDVALIPGSELIDPVADLAAEADVDVALFGADDTSLAKAADALEARHPGLRIVSCQSPPMGFDPDSPLADEAIKAIGESGARLVFLALGAPKQERFAARAQERLPQVGFLSIGAGLDFISGAQKRAPKWVRAIASEWIWRMLSNPRRLAARYGTCILALPGLTLRALAARRKAP</sequence>
<evidence type="ECO:0000256" key="1">
    <source>
        <dbReference type="ARBA" id="ARBA00022676"/>
    </source>
</evidence>
<keyword evidence="1 3" id="KW-0328">Glycosyltransferase</keyword>
<protein>
    <submittedName>
        <fullName evidence="3">N-acetylglucosaminyldiphosphoundecaprenol N-acetyl-beta-D-mannosaminyltransferase</fullName>
        <ecNumber evidence="3">2.4.1.187</ecNumber>
    </submittedName>
</protein>
<dbReference type="CDD" id="cd06533">
    <property type="entry name" value="Glyco_transf_WecG_TagA"/>
    <property type="match status" value="1"/>
</dbReference>
<dbReference type="GO" id="GO:0047244">
    <property type="term" value="F:N-acetylglucosaminyldiphosphoundecaprenol N-acetyl-beta-D-mannosaminyltransferase activity"/>
    <property type="evidence" value="ECO:0007669"/>
    <property type="project" value="UniProtKB-EC"/>
</dbReference>
<keyword evidence="4" id="KW-1185">Reference proteome</keyword>
<reference evidence="3 4" key="1">
    <citation type="submission" date="2024-01" db="EMBL/GenBank/DDBJ databases">
        <title>Roseobacter fucihabitans sp. nov., isolated from the brown alga Fucus spiralis.</title>
        <authorList>
            <person name="Hahnke S."/>
            <person name="Berger M."/>
            <person name="Schlingloff A."/>
            <person name="Athale I."/>
            <person name="Neumann-Schaal M."/>
            <person name="Adenaya A."/>
            <person name="Poehlein A."/>
            <person name="Daniel R."/>
            <person name="Pertersen J."/>
            <person name="Brinkhoff T."/>
        </authorList>
    </citation>
    <scope>NUCLEOTIDE SEQUENCE [LARGE SCALE GENOMIC DNA]</scope>
    <source>
        <strain evidence="3 4">B14</strain>
        <plasmid evidence="3 4">pROLI127</plasmid>
    </source>
</reference>
<dbReference type="Proteomes" id="UP001318682">
    <property type="component" value="Plasmid pROLI127"/>
</dbReference>
<evidence type="ECO:0000313" key="3">
    <source>
        <dbReference type="EMBL" id="WVX51516.1"/>
    </source>
</evidence>
<dbReference type="RefSeq" id="WP_338469277.1">
    <property type="nucleotide sequence ID" value="NZ_CP143424.1"/>
</dbReference>
<accession>A0ABZ2C0D7</accession>
<name>A0ABZ2C0D7_9RHOB</name>
<dbReference type="InterPro" id="IPR004629">
    <property type="entry name" value="WecG_TagA_CpsF"/>
</dbReference>
<dbReference type="PANTHER" id="PTHR34136">
    <property type="match status" value="1"/>
</dbReference>
<keyword evidence="2 3" id="KW-0808">Transferase</keyword>